<dbReference type="Proteomes" id="UP000604083">
    <property type="component" value="Unassembled WGS sequence"/>
</dbReference>
<keyword evidence="1" id="KW-1133">Transmembrane helix</keyword>
<gene>
    <name evidence="3" type="ORF">JIN78_16910</name>
</gene>
<comment type="caution">
    <text evidence="3">The sequence shown here is derived from an EMBL/GenBank/DDBJ whole genome shotgun (WGS) entry which is preliminary data.</text>
</comment>
<evidence type="ECO:0000313" key="4">
    <source>
        <dbReference type="Proteomes" id="UP000604083"/>
    </source>
</evidence>
<dbReference type="InterPro" id="IPR027417">
    <property type="entry name" value="P-loop_NTPase"/>
</dbReference>
<accession>A0A934RWK0</accession>
<keyword evidence="1" id="KW-0812">Transmembrane</keyword>
<feature type="domain" description="CobW/HypB/UreG nucleotide-binding" evidence="2">
    <location>
        <begin position="16"/>
        <end position="45"/>
    </location>
</feature>
<keyword evidence="1" id="KW-0472">Membrane</keyword>
<organism evidence="3 4">
    <name type="scientific">Roseibacillus ishigakijimensis</name>
    <dbReference type="NCBI Taxonomy" id="454146"/>
    <lineage>
        <taxon>Bacteria</taxon>
        <taxon>Pseudomonadati</taxon>
        <taxon>Verrucomicrobiota</taxon>
        <taxon>Verrucomicrobiia</taxon>
        <taxon>Verrucomicrobiales</taxon>
        <taxon>Verrucomicrobiaceae</taxon>
        <taxon>Roseibacillus</taxon>
    </lineage>
</organism>
<protein>
    <recommendedName>
        <fullName evidence="2">CobW/HypB/UreG nucleotide-binding domain-containing protein</fullName>
    </recommendedName>
</protein>
<sequence>MKDEFSSEGKIKGRFVLVGGFLGAGKTTLIGRMALWMKAKGREVARGGAGDQ</sequence>
<dbReference type="RefSeq" id="WP_200393180.1">
    <property type="nucleotide sequence ID" value="NZ_JBHUJA010000068.1"/>
</dbReference>
<dbReference type="SUPFAM" id="SSF52540">
    <property type="entry name" value="P-loop containing nucleoside triphosphate hydrolases"/>
    <property type="match status" value="1"/>
</dbReference>
<evidence type="ECO:0000256" key="1">
    <source>
        <dbReference type="SAM" id="Phobius"/>
    </source>
</evidence>
<dbReference type="EMBL" id="JAENIO010000141">
    <property type="protein sequence ID" value="MBK1835746.1"/>
    <property type="molecule type" value="Genomic_DNA"/>
</dbReference>
<dbReference type="Pfam" id="PF02492">
    <property type="entry name" value="cobW"/>
    <property type="match status" value="1"/>
</dbReference>
<evidence type="ECO:0000313" key="3">
    <source>
        <dbReference type="EMBL" id="MBK1835746.1"/>
    </source>
</evidence>
<name>A0A934RWK0_9BACT</name>
<dbReference type="Gene3D" id="3.40.50.300">
    <property type="entry name" value="P-loop containing nucleotide triphosphate hydrolases"/>
    <property type="match status" value="1"/>
</dbReference>
<dbReference type="AlphaFoldDB" id="A0A934RWK0"/>
<dbReference type="InterPro" id="IPR003495">
    <property type="entry name" value="CobW/HypB/UreG_nucleotide-bd"/>
</dbReference>
<reference evidence="3" key="1">
    <citation type="submission" date="2021-01" db="EMBL/GenBank/DDBJ databases">
        <title>Modified the classification status of verrucomicrobia.</title>
        <authorList>
            <person name="Feng X."/>
        </authorList>
    </citation>
    <scope>NUCLEOTIDE SEQUENCE</scope>
    <source>
        <strain evidence="3">KCTC 12986</strain>
    </source>
</reference>
<evidence type="ECO:0000259" key="2">
    <source>
        <dbReference type="Pfam" id="PF02492"/>
    </source>
</evidence>
<proteinExistence type="predicted"/>
<keyword evidence="4" id="KW-1185">Reference proteome</keyword>
<feature type="transmembrane region" description="Helical" evidence="1">
    <location>
        <begin position="15"/>
        <end position="36"/>
    </location>
</feature>